<dbReference type="EMBL" id="CM002803">
    <property type="protein sequence ID" value="KEI69130.1"/>
    <property type="molecule type" value="Genomic_DNA"/>
</dbReference>
<organism evidence="1 2">
    <name type="scientific">Planktothrix agardhii (strain NIVA-CYA 126/8)</name>
    <dbReference type="NCBI Taxonomy" id="388467"/>
    <lineage>
        <taxon>Bacteria</taxon>
        <taxon>Bacillati</taxon>
        <taxon>Cyanobacteriota</taxon>
        <taxon>Cyanophyceae</taxon>
        <taxon>Oscillatoriophycideae</taxon>
        <taxon>Oscillatoriales</taxon>
        <taxon>Microcoleaceae</taxon>
        <taxon>Planktothrix</taxon>
    </lineage>
</organism>
<dbReference type="PATRIC" id="fig|388467.6.peg.4425"/>
<dbReference type="Proteomes" id="UP000027395">
    <property type="component" value="Chromosome"/>
</dbReference>
<keyword evidence="2" id="KW-1185">Reference proteome</keyword>
<evidence type="ECO:0000313" key="1">
    <source>
        <dbReference type="EMBL" id="KEI69130.1"/>
    </source>
</evidence>
<evidence type="ECO:0000313" key="2">
    <source>
        <dbReference type="Proteomes" id="UP000027395"/>
    </source>
</evidence>
<protein>
    <submittedName>
        <fullName evidence="1">Uncharacterized protein</fullName>
    </submittedName>
</protein>
<reference evidence="1 2" key="1">
    <citation type="journal article" date="2014" name="Appl. Environ. Microbiol.">
        <title>Elucidation of insertion elements encoded on plasmids and in vitro construction of shuttle vectors from the toxic cyanobacterium Planktothrix.</title>
        <authorList>
            <person name="Christiansen G."/>
            <person name="Goesmann A."/>
            <person name="Kurmayer R."/>
        </authorList>
    </citation>
    <scope>NUCLEOTIDE SEQUENCE [LARGE SCALE GENOMIC DNA]</scope>
    <source>
        <strain evidence="1 2">NIVA-CYA 126/8</strain>
    </source>
</reference>
<gene>
    <name evidence="1" type="ORF">A19Y_4486</name>
</gene>
<name>A0A073CYI3_PLAA1</name>
<dbReference type="AlphaFoldDB" id="A0A073CYI3"/>
<accession>A0A073CYI3</accession>
<dbReference type="HOGENOM" id="CLU_2992756_0_0_3"/>
<dbReference type="STRING" id="388467.A19Y_4486"/>
<sequence length="57" mass="7138">MELVINDKNLDFQRWRFEQEKSLQLEIIQLNQDFQRELAIYQRQTSLKVVEEQKRRD</sequence>
<proteinExistence type="predicted"/>